<keyword evidence="3" id="KW-1185">Reference proteome</keyword>
<evidence type="ECO:0000313" key="2">
    <source>
        <dbReference type="EMBL" id="KAA8908834.1"/>
    </source>
</evidence>
<feature type="compositionally biased region" description="Polar residues" evidence="1">
    <location>
        <begin position="283"/>
        <end position="294"/>
    </location>
</feature>
<sequence length="361" mass="40197">MDGFTLRCNNIRCRAVLELRAVVTTCYHVFCEDCSQSLQLVNPPPGFSRQCPACEAFLNAPDDACVTSLNPTEDYKTSVLSGFQPSVILEICQRALAFWNYQVTQEVVYQETMARGLTDKYQILSTQLDKVIHDANIEVARLQDKVAMLSAGEQDLRKKNYELMEAWRDKGRKLAQTQELYDKLKRRTLMSQVGQGAAENLERVLGGQPIIHDLTGSDPITRPMQLNHQQSSIRRQKVTREPEFMMTGARVGNVNGGTRPLERSRSSSSGRRSPALSFGGGSTFNQGQQQNNPLYNGPGNLMPTPSASQEHRQRLPPTPNHPRPGAIFVQNNTRMSRVPLNPINTSTSRVSGGAGFAFRKS</sequence>
<evidence type="ECO:0008006" key="4">
    <source>
        <dbReference type="Google" id="ProtNLM"/>
    </source>
</evidence>
<dbReference type="PANTHER" id="PTHR14305:SF0">
    <property type="entry name" value="E3 UBIQUITIN-PROTEIN LIGASE CCNB1IP1"/>
    <property type="match status" value="1"/>
</dbReference>
<dbReference type="GO" id="GO:0061630">
    <property type="term" value="F:ubiquitin protein ligase activity"/>
    <property type="evidence" value="ECO:0007669"/>
    <property type="project" value="InterPro"/>
</dbReference>
<proteinExistence type="predicted"/>
<name>A0A5J5F080_9PEZI</name>
<reference evidence="2 3" key="1">
    <citation type="submission" date="2019-09" db="EMBL/GenBank/DDBJ databases">
        <title>Draft genome of the ectomycorrhizal ascomycete Sphaerosporella brunnea.</title>
        <authorList>
            <consortium name="DOE Joint Genome Institute"/>
            <person name="Benucci G.M."/>
            <person name="Marozzi G."/>
            <person name="Antonielli L."/>
            <person name="Sanchez S."/>
            <person name="Marco P."/>
            <person name="Wang X."/>
            <person name="Falini L.B."/>
            <person name="Barry K."/>
            <person name="Haridas S."/>
            <person name="Lipzen A."/>
            <person name="Labutti K."/>
            <person name="Grigoriev I.V."/>
            <person name="Murat C."/>
            <person name="Martin F."/>
            <person name="Albertini E."/>
            <person name="Donnini D."/>
            <person name="Bonito G."/>
        </authorList>
    </citation>
    <scope>NUCLEOTIDE SEQUENCE [LARGE SCALE GENOMIC DNA]</scope>
    <source>
        <strain evidence="2 3">Sb_GMNB300</strain>
    </source>
</reference>
<dbReference type="Proteomes" id="UP000326924">
    <property type="component" value="Unassembled WGS sequence"/>
</dbReference>
<dbReference type="InParanoid" id="A0A5J5F080"/>
<dbReference type="EMBL" id="VXIS01000064">
    <property type="protein sequence ID" value="KAA8908834.1"/>
    <property type="molecule type" value="Genomic_DNA"/>
</dbReference>
<comment type="caution">
    <text evidence="2">The sequence shown here is derived from an EMBL/GenBank/DDBJ whole genome shotgun (WGS) entry which is preliminary data.</text>
</comment>
<gene>
    <name evidence="2" type="ORF">FN846DRAFT_647217</name>
</gene>
<evidence type="ECO:0000313" key="3">
    <source>
        <dbReference type="Proteomes" id="UP000326924"/>
    </source>
</evidence>
<dbReference type="OrthoDB" id="441210at2759"/>
<accession>A0A5J5F080</accession>
<dbReference type="GO" id="GO:0007131">
    <property type="term" value="P:reciprocal meiotic recombination"/>
    <property type="evidence" value="ECO:0007669"/>
    <property type="project" value="InterPro"/>
</dbReference>
<feature type="compositionally biased region" description="Polar residues" evidence="1">
    <location>
        <begin position="224"/>
        <end position="233"/>
    </location>
</feature>
<dbReference type="PANTHER" id="PTHR14305">
    <property type="entry name" value="E3 UBIQUITIN-PROTEIN LIGASE CCNB1IP1"/>
    <property type="match status" value="1"/>
</dbReference>
<dbReference type="GO" id="GO:0000795">
    <property type="term" value="C:synaptonemal complex"/>
    <property type="evidence" value="ECO:0007669"/>
    <property type="project" value="InterPro"/>
</dbReference>
<organism evidence="2 3">
    <name type="scientific">Sphaerosporella brunnea</name>
    <dbReference type="NCBI Taxonomy" id="1250544"/>
    <lineage>
        <taxon>Eukaryota</taxon>
        <taxon>Fungi</taxon>
        <taxon>Dikarya</taxon>
        <taxon>Ascomycota</taxon>
        <taxon>Pezizomycotina</taxon>
        <taxon>Pezizomycetes</taxon>
        <taxon>Pezizales</taxon>
        <taxon>Pyronemataceae</taxon>
        <taxon>Sphaerosporella</taxon>
    </lineage>
</organism>
<dbReference type="CDD" id="cd16449">
    <property type="entry name" value="RING-HC"/>
    <property type="match status" value="1"/>
</dbReference>
<protein>
    <recommendedName>
        <fullName evidence="4">RING-type domain-containing protein</fullName>
    </recommendedName>
</protein>
<dbReference type="InterPro" id="IPR042448">
    <property type="entry name" value="CCNB1IP1"/>
</dbReference>
<evidence type="ECO:0000256" key="1">
    <source>
        <dbReference type="SAM" id="MobiDB-lite"/>
    </source>
</evidence>
<dbReference type="AlphaFoldDB" id="A0A5J5F080"/>
<feature type="region of interest" description="Disordered" evidence="1">
    <location>
        <begin position="216"/>
        <end position="361"/>
    </location>
</feature>